<accession>A0ABS5A4Y2</accession>
<protein>
    <submittedName>
        <fullName evidence="3">G6PDH family F420-dependent oxidoreductase</fullName>
    </submittedName>
</protein>
<dbReference type="Pfam" id="PF00296">
    <property type="entry name" value="Bac_luciferase"/>
    <property type="match status" value="1"/>
</dbReference>
<dbReference type="SUPFAM" id="SSF51679">
    <property type="entry name" value="Bacterial luciferase-like"/>
    <property type="match status" value="1"/>
</dbReference>
<sequence length="324" mass="35170">MVSIGYFLSCEEHGPRELVRQARLAEAAGFERLWISDHFHPWNGEQGQSPFVWSVIGALSEAVSLPITTAVTCPTVRVHPAVIAQAAATAAVQTRGRFVLGVGSGEALNEHILGDPWPSAGKRLDMLEEAVEVIRALHGGGFTDHEGEHYSVRNARLYTLPDQPVPIYVSAFGPKAARLAGRIGDGFVSTKPDAETLRIFREHGGAGKPAQGGFKVCWADTEEEAAKTVHRLWPNESLPGELAQALPSPRHFEQAAELVTPEMSRQSVPCGPDVDKHVSAVRSYVDAGFDEVYVQQIGPDQDGFFRAWADHVLPKVRQTATALS</sequence>
<dbReference type="InterPro" id="IPR011251">
    <property type="entry name" value="Luciferase-like_dom"/>
</dbReference>
<dbReference type="InterPro" id="IPR036661">
    <property type="entry name" value="Luciferase-like_sf"/>
</dbReference>
<dbReference type="CDD" id="cd01097">
    <property type="entry name" value="Tetrahydromethanopterin_reductase"/>
    <property type="match status" value="1"/>
</dbReference>
<feature type="domain" description="Luciferase-like" evidence="2">
    <location>
        <begin position="13"/>
        <end position="291"/>
    </location>
</feature>
<keyword evidence="1" id="KW-0560">Oxidoreductase</keyword>
<dbReference type="InterPro" id="IPR050564">
    <property type="entry name" value="F420-G6PD/mer"/>
</dbReference>
<name>A0ABS5A4Y2_9PSEU</name>
<gene>
    <name evidence="3" type="ORF">JOF53_000509</name>
</gene>
<dbReference type="PANTHER" id="PTHR43244:SF1">
    <property type="entry name" value="5,10-METHYLENETETRAHYDROMETHANOPTERIN REDUCTASE"/>
    <property type="match status" value="1"/>
</dbReference>
<dbReference type="Proteomes" id="UP001519363">
    <property type="component" value="Unassembled WGS sequence"/>
</dbReference>
<dbReference type="EMBL" id="JAGIOO010000001">
    <property type="protein sequence ID" value="MBP2471637.1"/>
    <property type="molecule type" value="Genomic_DNA"/>
</dbReference>
<comment type="caution">
    <text evidence="3">The sequence shown here is derived from an EMBL/GenBank/DDBJ whole genome shotgun (WGS) entry which is preliminary data.</text>
</comment>
<proteinExistence type="predicted"/>
<organism evidence="3 4">
    <name type="scientific">Crossiella equi</name>
    <dbReference type="NCBI Taxonomy" id="130796"/>
    <lineage>
        <taxon>Bacteria</taxon>
        <taxon>Bacillati</taxon>
        <taxon>Actinomycetota</taxon>
        <taxon>Actinomycetes</taxon>
        <taxon>Pseudonocardiales</taxon>
        <taxon>Pseudonocardiaceae</taxon>
        <taxon>Crossiella</taxon>
    </lineage>
</organism>
<dbReference type="RefSeq" id="WP_086787154.1">
    <property type="nucleotide sequence ID" value="NZ_JAGIOO010000001.1"/>
</dbReference>
<dbReference type="NCBIfam" id="TIGR03557">
    <property type="entry name" value="F420_G6P_family"/>
    <property type="match status" value="1"/>
</dbReference>
<reference evidence="3 4" key="1">
    <citation type="submission" date="2021-03" db="EMBL/GenBank/DDBJ databases">
        <title>Sequencing the genomes of 1000 actinobacteria strains.</title>
        <authorList>
            <person name="Klenk H.-P."/>
        </authorList>
    </citation>
    <scope>NUCLEOTIDE SEQUENCE [LARGE SCALE GENOMIC DNA]</scope>
    <source>
        <strain evidence="3 4">DSM 44580</strain>
    </source>
</reference>
<dbReference type="Gene3D" id="3.20.20.30">
    <property type="entry name" value="Luciferase-like domain"/>
    <property type="match status" value="1"/>
</dbReference>
<evidence type="ECO:0000256" key="1">
    <source>
        <dbReference type="ARBA" id="ARBA00023002"/>
    </source>
</evidence>
<dbReference type="InterPro" id="IPR019945">
    <property type="entry name" value="F420_G6P_DH-rel"/>
</dbReference>
<evidence type="ECO:0000313" key="3">
    <source>
        <dbReference type="EMBL" id="MBP2471637.1"/>
    </source>
</evidence>
<keyword evidence="4" id="KW-1185">Reference proteome</keyword>
<evidence type="ECO:0000313" key="4">
    <source>
        <dbReference type="Proteomes" id="UP001519363"/>
    </source>
</evidence>
<dbReference type="PANTHER" id="PTHR43244">
    <property type="match status" value="1"/>
</dbReference>
<evidence type="ECO:0000259" key="2">
    <source>
        <dbReference type="Pfam" id="PF00296"/>
    </source>
</evidence>